<feature type="domain" description="ABC transporter" evidence="12">
    <location>
        <begin position="181"/>
        <end position="454"/>
    </location>
</feature>
<evidence type="ECO:0000313" key="15">
    <source>
        <dbReference type="Proteomes" id="UP000006727"/>
    </source>
</evidence>
<feature type="transmembrane region" description="Helical" evidence="11">
    <location>
        <begin position="1464"/>
        <end position="1487"/>
    </location>
</feature>
<evidence type="ECO:0000256" key="8">
    <source>
        <dbReference type="ARBA" id="ARBA00022989"/>
    </source>
</evidence>
<dbReference type="GO" id="GO:0005524">
    <property type="term" value="F:ATP binding"/>
    <property type="evidence" value="ECO:0007669"/>
    <property type="project" value="UniProtKB-KW"/>
</dbReference>
<evidence type="ECO:0000256" key="1">
    <source>
        <dbReference type="ARBA" id="ARBA00004141"/>
    </source>
</evidence>
<feature type="transmembrane region" description="Helical" evidence="11">
    <location>
        <begin position="1237"/>
        <end position="1255"/>
    </location>
</feature>
<feature type="transmembrane region" description="Helical" evidence="11">
    <location>
        <begin position="1380"/>
        <end position="1401"/>
    </location>
</feature>
<proteinExistence type="inferred from homology"/>
<dbReference type="GeneID" id="112289987"/>
<feature type="transmembrane region" description="Helical" evidence="11">
    <location>
        <begin position="1323"/>
        <end position="1343"/>
    </location>
</feature>
<dbReference type="GO" id="GO:0016020">
    <property type="term" value="C:membrane"/>
    <property type="evidence" value="ECO:0007669"/>
    <property type="project" value="UniProtKB-SubCell"/>
</dbReference>
<keyword evidence="6" id="KW-0547">Nucleotide-binding</keyword>
<evidence type="ECO:0000313" key="14">
    <source>
        <dbReference type="EnsemblPlants" id="Pp3c1_25070V3.1"/>
    </source>
</evidence>
<evidence type="ECO:0000256" key="10">
    <source>
        <dbReference type="SAM" id="MobiDB-lite"/>
    </source>
</evidence>
<dbReference type="SMART" id="SM00382">
    <property type="entry name" value="AAA"/>
    <property type="match status" value="2"/>
</dbReference>
<dbReference type="FunFam" id="3.40.50.300:FF:000059">
    <property type="entry name" value="ABC transporter G family member 40"/>
    <property type="match status" value="1"/>
</dbReference>
<gene>
    <name evidence="14" type="primary">LOC112289987</name>
    <name evidence="13" type="ORF">PHYPA_001148</name>
</gene>
<dbReference type="EMBL" id="ABEU02000001">
    <property type="protein sequence ID" value="PNR62724.1"/>
    <property type="molecule type" value="Genomic_DNA"/>
</dbReference>
<dbReference type="Gramene" id="Pp3c1_25070V3.2">
    <property type="protein sequence ID" value="Pp3c1_25070V3.2"/>
    <property type="gene ID" value="Pp3c1_25070"/>
</dbReference>
<keyword evidence="9 11" id="KW-0472">Membrane</keyword>
<organism evidence="13">
    <name type="scientific">Physcomitrium patens</name>
    <name type="common">Spreading-leaved earth moss</name>
    <name type="synonym">Physcomitrella patens</name>
    <dbReference type="NCBI Taxonomy" id="3218"/>
    <lineage>
        <taxon>Eukaryota</taxon>
        <taxon>Viridiplantae</taxon>
        <taxon>Streptophyta</taxon>
        <taxon>Embryophyta</taxon>
        <taxon>Bryophyta</taxon>
        <taxon>Bryophytina</taxon>
        <taxon>Bryopsida</taxon>
        <taxon>Funariidae</taxon>
        <taxon>Funariales</taxon>
        <taxon>Funariaceae</taxon>
        <taxon>Physcomitrium</taxon>
    </lineage>
</organism>
<sequence length="1492" mass="167954">MASEKADGLDGRHLSQSGSRRLSMSQSVGNNIRSLSSNVRGNWGLMGMIDNPLERATASHRDESMDDEEALKWAAVERLPTYDRVRTSVFHKASGSVKQVDVRELTPLETQELLNKLMAEAQDESNMLLVKLRQRLDKVGIDLPTIEVRYENLSIEADCYVGNRALPSLWNTARNFLESVLDTLHLSMTKKAKLSILENVNGVVKPGRMTLLLGPPGSGKTTLLLALAGRLPKSLRVQGKVTLNGHTHDEFVPQRTAAYISQSDLHVGEMTVRETLAFSAKCQGIGTRYELLEEVTRREKEAGIYPEADVDAYMKMSALQGHQHNVGVDYTLRMLGLDVCADILVGDDMRRGISGGQKKRVTTGEMIVGPCTALFMDEISTGLDSSTTFSIVRTLGQFTRTLDSTVVISLLQPAPETFELFDDIILLSEGQCVYHGPREHVMEFFESCGFKCPERKGIADFLQEVTSPKDQEQYWADTHRPYRYISVREFAELFKSFHVGASMMQELSVPFPKEKSHRAALAQKKYAVNRKELFKTNFNKELLLFKRNSIITIFKTMQVVVAAFISMTVFFRTRLDHETIDDASIYLSAAFYAIVSIMFGGFGELAMTIARLPVIIKQRDLLFFPAWSYSLSAFVLSIPGSVIESVVWVSMSYYVTGYSPEVSRFFKQMLLLFMVEQMAGGMFRFIAGLCRTMILANTLGFVIILIVFMCGGFLIRRPDIPDWWIWAYWISPMTYAEQAISVNELLGDRWQHPNPGSNQTVGVAALIARGQYPYDYWYWLGLGALLGLTILYNVGFTFALGYMPAVGAPQAIMSEEDLQMKEAAKLGGSMDFASSRKHRSTSRRATVRSKKTSSRMEVQLSRSRRSSNSDRNLVVPKEQKGMILPFEPLSISFDEISYFVDMPPEMKNEGMTETRLKLLNNITGSFRPGVLTALVGVSGAGKTTLMDVLAGRKTGGYIEGDIRISGYPKVQATFARIAGYCEQNDIHSPQLDVRESLVYSAWLRLSPDISDDDKVKFVDQVMELVELNPIEHALVGLPGISGLSTEQRKRLTIAVELVANPSIIFMDEPTSGLDARAAAIVMRTVRNTVDTGRTVVCTIHQPSIDIFEAFDELLLLKRGGRVIYNGPLGHNSDKLIEYFQSMPGVAKIKEGYNPATWMLEVTNSSVENQLGVDFADLYLKSDLYRRNKQMVEDLKTPRPGSEDLFFDTQYSQNYFNQLKTVLWKQFITYWRSPDYNLVRFIFTLLISLILGSLFWQIGSKRDSASDVITILGALYGSTIFLCFNNCGAVQPVVSIERTVFYREKAAGMYAAMPYALAQVIVEIPYVLMQVIIYASITYAMIGFEWTAAKFFWYLYILFFGVIAFTFYGMMMVALTPNAQLATICASFFYALFNLFSGFLIVKPKIPPWWIWYYWICPVSWIINGLVNSQFGDVTTMMTSTDGTRVAVNKYIEDNFGFEKSFLKYTAIGLLGWAVIFAGIFVLAIRYLNFQRR</sequence>
<dbReference type="InterPro" id="IPR003593">
    <property type="entry name" value="AAA+_ATPase"/>
</dbReference>
<dbReference type="FunFam" id="3.40.50.300:FF:000179">
    <property type="entry name" value="ABC transporter G family member 34"/>
    <property type="match status" value="1"/>
</dbReference>
<feature type="transmembrane region" description="Helical" evidence="11">
    <location>
        <begin position="694"/>
        <end position="715"/>
    </location>
</feature>
<reference evidence="13 15" key="1">
    <citation type="journal article" date="2008" name="Science">
        <title>The Physcomitrella genome reveals evolutionary insights into the conquest of land by plants.</title>
        <authorList>
            <person name="Rensing S."/>
            <person name="Lang D."/>
            <person name="Zimmer A."/>
            <person name="Terry A."/>
            <person name="Salamov A."/>
            <person name="Shapiro H."/>
            <person name="Nishiyama T."/>
            <person name="Perroud P.-F."/>
            <person name="Lindquist E."/>
            <person name="Kamisugi Y."/>
            <person name="Tanahashi T."/>
            <person name="Sakakibara K."/>
            <person name="Fujita T."/>
            <person name="Oishi K."/>
            <person name="Shin-I T."/>
            <person name="Kuroki Y."/>
            <person name="Toyoda A."/>
            <person name="Suzuki Y."/>
            <person name="Hashimoto A."/>
            <person name="Yamaguchi K."/>
            <person name="Sugano A."/>
            <person name="Kohara Y."/>
            <person name="Fujiyama A."/>
            <person name="Anterola A."/>
            <person name="Aoki S."/>
            <person name="Ashton N."/>
            <person name="Barbazuk W.B."/>
            <person name="Barker E."/>
            <person name="Bennetzen J."/>
            <person name="Bezanilla M."/>
            <person name="Blankenship R."/>
            <person name="Cho S.H."/>
            <person name="Dutcher S."/>
            <person name="Estelle M."/>
            <person name="Fawcett J.A."/>
            <person name="Gundlach H."/>
            <person name="Hanada K."/>
            <person name="Heyl A."/>
            <person name="Hicks K.A."/>
            <person name="Hugh J."/>
            <person name="Lohr M."/>
            <person name="Mayer K."/>
            <person name="Melkozernov A."/>
            <person name="Murata T."/>
            <person name="Nelson D."/>
            <person name="Pils B."/>
            <person name="Prigge M."/>
            <person name="Reiss B."/>
            <person name="Renner T."/>
            <person name="Rombauts S."/>
            <person name="Rushton P."/>
            <person name="Sanderfoot A."/>
            <person name="Schween G."/>
            <person name="Shiu S.-H."/>
            <person name="Stueber K."/>
            <person name="Theodoulou F.L."/>
            <person name="Tu H."/>
            <person name="Van de Peer Y."/>
            <person name="Verrier P.J."/>
            <person name="Waters E."/>
            <person name="Wood A."/>
            <person name="Yang L."/>
            <person name="Cove D."/>
            <person name="Cuming A."/>
            <person name="Hasebe M."/>
            <person name="Lucas S."/>
            <person name="Mishler D.B."/>
            <person name="Reski R."/>
            <person name="Grigoriev I."/>
            <person name="Quatrano R.S."/>
            <person name="Boore J.L."/>
        </authorList>
    </citation>
    <scope>NUCLEOTIDE SEQUENCE [LARGE SCALE GENOMIC DNA]</scope>
    <source>
        <strain evidence="14 15">cv. Gransden 2004</strain>
    </source>
</reference>
<evidence type="ECO:0000256" key="9">
    <source>
        <dbReference type="ARBA" id="ARBA00023136"/>
    </source>
</evidence>
<dbReference type="SUPFAM" id="SSF52540">
    <property type="entry name" value="P-loop containing nucleoside triphosphate hydrolases"/>
    <property type="match status" value="2"/>
</dbReference>
<accession>A0A2K1L9N1</accession>
<keyword evidence="3" id="KW-0813">Transport</keyword>
<dbReference type="Pfam" id="PF01061">
    <property type="entry name" value="ABC2_membrane"/>
    <property type="match status" value="2"/>
</dbReference>
<dbReference type="Pfam" id="PF19055">
    <property type="entry name" value="ABC2_membrane_7"/>
    <property type="match status" value="1"/>
</dbReference>
<comment type="subcellular location">
    <subcellularLocation>
        <location evidence="1">Membrane</location>
        <topology evidence="1">Multi-pass membrane protein</topology>
    </subcellularLocation>
</comment>
<dbReference type="InterPro" id="IPR003439">
    <property type="entry name" value="ABC_transporter-like_ATP-bd"/>
</dbReference>
<evidence type="ECO:0000313" key="13">
    <source>
        <dbReference type="EMBL" id="PNR62724.1"/>
    </source>
</evidence>
<evidence type="ECO:0000256" key="7">
    <source>
        <dbReference type="ARBA" id="ARBA00022840"/>
    </source>
</evidence>
<feature type="transmembrane region" description="Helical" evidence="11">
    <location>
        <begin position="776"/>
        <end position="803"/>
    </location>
</feature>
<dbReference type="Pfam" id="PF08370">
    <property type="entry name" value="PDR_assoc"/>
    <property type="match status" value="1"/>
</dbReference>
<feature type="transmembrane region" description="Helical" evidence="11">
    <location>
        <begin position="1299"/>
        <end position="1317"/>
    </location>
</feature>
<dbReference type="EnsemblPlants" id="Pp3c1_25070V3.1">
    <property type="protein sequence ID" value="Pp3c1_25070V3.1"/>
    <property type="gene ID" value="Pp3c1_25070"/>
</dbReference>
<dbReference type="KEGG" id="ppp:112289987"/>
<feature type="region of interest" description="Disordered" evidence="10">
    <location>
        <begin position="829"/>
        <end position="872"/>
    </location>
</feature>
<dbReference type="Pfam" id="PF00005">
    <property type="entry name" value="ABC_tran"/>
    <property type="match status" value="2"/>
</dbReference>
<dbReference type="EnsemblPlants" id="Pp3c1_25070V3.2">
    <property type="protein sequence ID" value="Pp3c1_25070V3.2"/>
    <property type="gene ID" value="Pp3c1_25070"/>
</dbReference>
<evidence type="ECO:0000256" key="3">
    <source>
        <dbReference type="ARBA" id="ARBA00022448"/>
    </source>
</evidence>
<feature type="transmembrane region" description="Helical" evidence="11">
    <location>
        <begin position="1267"/>
        <end position="1287"/>
    </location>
</feature>
<name>A0A2K1L9N1_PHYPA</name>
<dbReference type="CDD" id="cd03232">
    <property type="entry name" value="ABCG_PDR_domain2"/>
    <property type="match status" value="1"/>
</dbReference>
<keyword evidence="4 11" id="KW-0812">Transmembrane</keyword>
<evidence type="ECO:0000256" key="11">
    <source>
        <dbReference type="SAM" id="Phobius"/>
    </source>
</evidence>
<evidence type="ECO:0000256" key="5">
    <source>
        <dbReference type="ARBA" id="ARBA00022737"/>
    </source>
</evidence>
<dbReference type="PANTHER" id="PTHR48040">
    <property type="entry name" value="PLEIOTROPIC DRUG RESISTANCE PROTEIN 1-LIKE ISOFORM X1"/>
    <property type="match status" value="1"/>
</dbReference>
<evidence type="ECO:0000256" key="2">
    <source>
        <dbReference type="ARBA" id="ARBA00006012"/>
    </source>
</evidence>
<keyword evidence="7" id="KW-0067">ATP-binding</keyword>
<feature type="transmembrane region" description="Helical" evidence="11">
    <location>
        <begin position="550"/>
        <end position="571"/>
    </location>
</feature>
<dbReference type="InterPro" id="IPR013581">
    <property type="entry name" value="PDR_assoc"/>
</dbReference>
<evidence type="ECO:0000256" key="6">
    <source>
        <dbReference type="ARBA" id="ARBA00022741"/>
    </source>
</evidence>
<feature type="compositionally biased region" description="Basic and acidic residues" evidence="10">
    <location>
        <begin position="1"/>
        <end position="13"/>
    </location>
</feature>
<feature type="compositionally biased region" description="Polar residues" evidence="10">
    <location>
        <begin position="14"/>
        <end position="29"/>
    </location>
</feature>
<dbReference type="Gene3D" id="3.40.50.300">
    <property type="entry name" value="P-loop containing nucleotide triphosphate hydrolases"/>
    <property type="match status" value="2"/>
</dbReference>
<evidence type="ECO:0000256" key="4">
    <source>
        <dbReference type="ARBA" id="ARBA00022692"/>
    </source>
</evidence>
<keyword evidence="8 11" id="KW-1133">Transmembrane helix</keyword>
<dbReference type="InterPro" id="IPR034003">
    <property type="entry name" value="ABCG_PDR_2"/>
</dbReference>
<feature type="transmembrane region" description="Helical" evidence="11">
    <location>
        <begin position="583"/>
        <end position="609"/>
    </location>
</feature>
<feature type="transmembrane region" description="Helical" evidence="11">
    <location>
        <begin position="621"/>
        <end position="649"/>
    </location>
</feature>
<keyword evidence="5" id="KW-0677">Repeat</keyword>
<feature type="transmembrane region" description="Helical" evidence="11">
    <location>
        <begin position="1408"/>
        <end position="1426"/>
    </location>
</feature>
<reference evidence="13 15" key="2">
    <citation type="journal article" date="2018" name="Plant J.">
        <title>The Physcomitrella patens chromosome-scale assembly reveals moss genome structure and evolution.</title>
        <authorList>
            <person name="Lang D."/>
            <person name="Ullrich K.K."/>
            <person name="Murat F."/>
            <person name="Fuchs J."/>
            <person name="Jenkins J."/>
            <person name="Haas F.B."/>
            <person name="Piednoel M."/>
            <person name="Gundlach H."/>
            <person name="Van Bel M."/>
            <person name="Meyberg R."/>
            <person name="Vives C."/>
            <person name="Morata J."/>
            <person name="Symeonidi A."/>
            <person name="Hiss M."/>
            <person name="Muchero W."/>
            <person name="Kamisugi Y."/>
            <person name="Saleh O."/>
            <person name="Blanc G."/>
            <person name="Decker E.L."/>
            <person name="van Gessel N."/>
            <person name="Grimwood J."/>
            <person name="Hayes R.D."/>
            <person name="Graham S.W."/>
            <person name="Gunter L.E."/>
            <person name="McDaniel S.F."/>
            <person name="Hoernstein S.N.W."/>
            <person name="Larsson A."/>
            <person name="Li F.W."/>
            <person name="Perroud P.F."/>
            <person name="Phillips J."/>
            <person name="Ranjan P."/>
            <person name="Rokshar D.S."/>
            <person name="Rothfels C.J."/>
            <person name="Schneider L."/>
            <person name="Shu S."/>
            <person name="Stevenson D.W."/>
            <person name="Thummler F."/>
            <person name="Tillich M."/>
            <person name="Villarreal Aguilar J.C."/>
            <person name="Widiez T."/>
            <person name="Wong G.K."/>
            <person name="Wymore A."/>
            <person name="Zhang Y."/>
            <person name="Zimmer A.D."/>
            <person name="Quatrano R.S."/>
            <person name="Mayer K.F.X."/>
            <person name="Goodstein D."/>
            <person name="Casacuberta J.M."/>
            <person name="Vandepoele K."/>
            <person name="Reski R."/>
            <person name="Cuming A.C."/>
            <person name="Tuskan G.A."/>
            <person name="Maumus F."/>
            <person name="Salse J."/>
            <person name="Schmutz J."/>
            <person name="Rensing S.A."/>
        </authorList>
    </citation>
    <scope>NUCLEOTIDE SEQUENCE [LARGE SCALE GENOMIC DNA]</scope>
    <source>
        <strain evidence="14 15">cv. Gransden 2004</strain>
    </source>
</reference>
<feature type="transmembrane region" description="Helical" evidence="11">
    <location>
        <begin position="1350"/>
        <end position="1374"/>
    </location>
</feature>
<comment type="similarity">
    <text evidence="2">Belongs to the ABC transporter superfamily. ABCG family. PDR (TC 3.A.1.205) subfamily.</text>
</comment>
<dbReference type="GO" id="GO:0016887">
    <property type="term" value="F:ATP hydrolysis activity"/>
    <property type="evidence" value="ECO:0007669"/>
    <property type="project" value="InterPro"/>
</dbReference>
<dbReference type="PROSITE" id="PS50893">
    <property type="entry name" value="ABC_TRANSPORTER_2"/>
    <property type="match status" value="2"/>
</dbReference>
<dbReference type="Proteomes" id="UP000006727">
    <property type="component" value="Chromosome 1"/>
</dbReference>
<dbReference type="InterPro" id="IPR043926">
    <property type="entry name" value="ABCG_dom"/>
</dbReference>
<dbReference type="Gramene" id="Pp3c1_25070V3.1">
    <property type="protein sequence ID" value="Pp3c1_25070V3.1"/>
    <property type="gene ID" value="Pp3c1_25070"/>
</dbReference>
<evidence type="ECO:0000259" key="12">
    <source>
        <dbReference type="PROSITE" id="PS50893"/>
    </source>
</evidence>
<feature type="compositionally biased region" description="Basic residues" evidence="10">
    <location>
        <begin position="835"/>
        <end position="853"/>
    </location>
</feature>
<dbReference type="GO" id="GO:0140359">
    <property type="term" value="F:ABC-type transporter activity"/>
    <property type="evidence" value="ECO:0007669"/>
    <property type="project" value="InterPro"/>
</dbReference>
<dbReference type="RefSeq" id="XP_024391621.1">
    <property type="nucleotide sequence ID" value="XM_024535853.2"/>
</dbReference>
<dbReference type="OMA" id="NGHTHDE"/>
<dbReference type="InterPro" id="IPR027417">
    <property type="entry name" value="P-loop_NTPase"/>
</dbReference>
<feature type="domain" description="ABC transporter" evidence="12">
    <location>
        <begin position="891"/>
        <end position="1143"/>
    </location>
</feature>
<reference evidence="14" key="3">
    <citation type="submission" date="2020-12" db="UniProtKB">
        <authorList>
            <consortium name="EnsemblPlants"/>
        </authorList>
    </citation>
    <scope>IDENTIFICATION</scope>
</reference>
<protein>
    <recommendedName>
        <fullName evidence="12">ABC transporter domain-containing protein</fullName>
    </recommendedName>
</protein>
<dbReference type="OrthoDB" id="66620at2759"/>
<dbReference type="PaxDb" id="3218-PP1S59_42V6.1"/>
<keyword evidence="15" id="KW-1185">Reference proteome</keyword>
<feature type="region of interest" description="Disordered" evidence="10">
    <location>
        <begin position="1"/>
        <end position="29"/>
    </location>
</feature>
<dbReference type="PANTHER" id="PTHR48040:SF28">
    <property type="entry name" value="ABC TRANSPORTER G FAMILY MEMBER 39-LIKE"/>
    <property type="match status" value="1"/>
</dbReference>
<dbReference type="InterPro" id="IPR013525">
    <property type="entry name" value="ABC2_TM"/>
</dbReference>